<evidence type="ECO:0008006" key="4">
    <source>
        <dbReference type="Google" id="ProtNLM"/>
    </source>
</evidence>
<proteinExistence type="predicted"/>
<keyword evidence="3" id="KW-1185">Reference proteome</keyword>
<evidence type="ECO:0000256" key="1">
    <source>
        <dbReference type="SAM" id="Phobius"/>
    </source>
</evidence>
<evidence type="ECO:0000313" key="3">
    <source>
        <dbReference type="Proteomes" id="UP000666369"/>
    </source>
</evidence>
<sequence length="630" mass="70585">MKEDLPVMLVPAAIAVIAEHFGALHFLTQLSLVVVANLSLHVPASEPSLQEFSAVQEIPGNNAILIYLNELGWRERYLERTPLNRCELADDIRQLALLKPRTLTVDFDLSPALTGSVLTASDEHLIKCQTKLNEILDEFAPILVLLLPFPVIPATADGGPSDVKRFELTLNWMRARCERHAVFGDGSIHQSIGMVVSTYREPNSLEELVFRPSHDQRLRNANICRDIQTTAGGLRWLLPSPPHPPPKPEQEAALHAVNFSQFQKQVIHLSMYAPEFAQLQKLTGHDVFFGGDYGNGLDSYRTAIRELPGVAVHAAKLVTLKDEVAQPHHLLRFYFDVLIAFVFAIGITIFWRKYAYCRLRMVGLRREYSSMMVCLFVLFYTLMVLGFFLLASDLFSAGILIAPLLIAISMLFDGFSSGPLAAMEHINGAHFPAPTVPGKFFSLTLVHVGLLLAVIALPSPADYPNFAWYEALWKDIRIIALPALLAVMADRFLSVSYSREHSEPSARAWATPWVCLVLSVGLVPLIQRALHLTFTYRITWLFFWLLVCTYSMLLVGLVQGLSMPKRFKKTMETEGGRTPLSWIGIRTHPRSAGEKLGVAIYIIRQYTFWLLTAYALWIATAAHFEQSHGA</sequence>
<keyword evidence="1" id="KW-0812">Transmembrane</keyword>
<gene>
    <name evidence="2" type="ORF">GW587_05675</name>
</gene>
<feature type="transmembrane region" description="Helical" evidence="1">
    <location>
        <begin position="476"/>
        <end position="494"/>
    </location>
</feature>
<feature type="transmembrane region" description="Helical" evidence="1">
    <location>
        <begin position="606"/>
        <end position="624"/>
    </location>
</feature>
<dbReference type="EMBL" id="JAADJT010000002">
    <property type="protein sequence ID" value="NGZ83749.1"/>
    <property type="molecule type" value="Genomic_DNA"/>
</dbReference>
<feature type="transmembrane region" description="Helical" evidence="1">
    <location>
        <begin position="333"/>
        <end position="351"/>
    </location>
</feature>
<reference evidence="3" key="2">
    <citation type="submission" date="2023-07" db="EMBL/GenBank/DDBJ databases">
        <title>Duganella aceri sp. nov., isolated from tree sap.</title>
        <authorList>
            <person name="Kim I.S."/>
        </authorList>
    </citation>
    <scope>NUCLEOTIDE SEQUENCE [LARGE SCALE GENOMIC DNA]</scope>
    <source>
        <strain evidence="3">SAP-35</strain>
    </source>
</reference>
<accession>A0ABX0FGW6</accession>
<dbReference type="RefSeq" id="WP_166099745.1">
    <property type="nucleotide sequence ID" value="NZ_JAADJT010000002.1"/>
</dbReference>
<comment type="caution">
    <text evidence="2">The sequence shown here is derived from an EMBL/GenBank/DDBJ whole genome shotgun (WGS) entry which is preliminary data.</text>
</comment>
<organism evidence="2 3">
    <name type="scientific">Duganella aceris</name>
    <dbReference type="NCBI Taxonomy" id="2703883"/>
    <lineage>
        <taxon>Bacteria</taxon>
        <taxon>Pseudomonadati</taxon>
        <taxon>Pseudomonadota</taxon>
        <taxon>Betaproteobacteria</taxon>
        <taxon>Burkholderiales</taxon>
        <taxon>Oxalobacteraceae</taxon>
        <taxon>Telluria group</taxon>
        <taxon>Duganella</taxon>
    </lineage>
</organism>
<keyword evidence="1" id="KW-1133">Transmembrane helix</keyword>
<feature type="transmembrane region" description="Helical" evidence="1">
    <location>
        <begin position="506"/>
        <end position="526"/>
    </location>
</feature>
<name>A0ABX0FGW6_9BURK</name>
<dbReference type="Proteomes" id="UP000666369">
    <property type="component" value="Unassembled WGS sequence"/>
</dbReference>
<feature type="transmembrane region" description="Helical" evidence="1">
    <location>
        <begin position="372"/>
        <end position="391"/>
    </location>
</feature>
<evidence type="ECO:0000313" key="2">
    <source>
        <dbReference type="EMBL" id="NGZ83749.1"/>
    </source>
</evidence>
<protein>
    <recommendedName>
        <fullName evidence="4">CHASE2 domain-containing protein</fullName>
    </recommendedName>
</protein>
<feature type="transmembrane region" description="Helical" evidence="1">
    <location>
        <begin position="538"/>
        <end position="561"/>
    </location>
</feature>
<feature type="transmembrane region" description="Helical" evidence="1">
    <location>
        <begin position="436"/>
        <end position="456"/>
    </location>
</feature>
<reference evidence="2 3" key="1">
    <citation type="submission" date="2020-01" db="EMBL/GenBank/DDBJ databases">
        <authorList>
            <person name="Lee S.D."/>
        </authorList>
    </citation>
    <scope>NUCLEOTIDE SEQUENCE [LARGE SCALE GENOMIC DNA]</scope>
    <source>
        <strain evidence="2 3">SAP-35</strain>
    </source>
</reference>
<feature type="transmembrane region" description="Helical" evidence="1">
    <location>
        <begin position="397"/>
        <end position="415"/>
    </location>
</feature>
<keyword evidence="1" id="KW-0472">Membrane</keyword>